<evidence type="ECO:0000313" key="3">
    <source>
        <dbReference type="EMBL" id="KAH9517681.1"/>
    </source>
</evidence>
<proteinExistence type="predicted"/>
<keyword evidence="1" id="KW-0812">Transmembrane</keyword>
<feature type="chain" id="PRO_5037364746" evidence="2">
    <location>
        <begin position="22"/>
        <end position="142"/>
    </location>
</feature>
<accession>A0A922I474</accession>
<protein>
    <submittedName>
        <fullName evidence="3">Uncharacterized protein</fullName>
    </submittedName>
</protein>
<evidence type="ECO:0000256" key="2">
    <source>
        <dbReference type="SAM" id="SignalP"/>
    </source>
</evidence>
<comment type="caution">
    <text evidence="3">The sequence shown here is derived from an EMBL/GenBank/DDBJ whole genome shotgun (WGS) entry which is preliminary data.</text>
</comment>
<keyword evidence="2" id="KW-0732">Signal</keyword>
<evidence type="ECO:0000313" key="4">
    <source>
        <dbReference type="Proteomes" id="UP000790347"/>
    </source>
</evidence>
<organism evidence="3 4">
    <name type="scientific">Dermatophagoides farinae</name>
    <name type="common">American house dust mite</name>
    <dbReference type="NCBI Taxonomy" id="6954"/>
    <lineage>
        <taxon>Eukaryota</taxon>
        <taxon>Metazoa</taxon>
        <taxon>Ecdysozoa</taxon>
        <taxon>Arthropoda</taxon>
        <taxon>Chelicerata</taxon>
        <taxon>Arachnida</taxon>
        <taxon>Acari</taxon>
        <taxon>Acariformes</taxon>
        <taxon>Sarcoptiformes</taxon>
        <taxon>Astigmata</taxon>
        <taxon>Psoroptidia</taxon>
        <taxon>Analgoidea</taxon>
        <taxon>Pyroglyphidae</taxon>
        <taxon>Dermatophagoidinae</taxon>
        <taxon>Dermatophagoides</taxon>
    </lineage>
</organism>
<keyword evidence="1" id="KW-1133">Transmembrane helix</keyword>
<dbReference type="Proteomes" id="UP000790347">
    <property type="component" value="Unassembled WGS sequence"/>
</dbReference>
<sequence>MFKLFTFVSIMMIIMFSTAECRVMLKNNDNNNNNNLDLDYAAKRLRLDKDTLSFMNEYNRHVRNIRKDVFIDTFEKSPAKIHQRSISDQSKHPYGGGINMRSIMNVFTAIGMILALIFIIILMIMASKEFYQTIDTAVATII</sequence>
<evidence type="ECO:0000256" key="1">
    <source>
        <dbReference type="SAM" id="Phobius"/>
    </source>
</evidence>
<keyword evidence="4" id="KW-1185">Reference proteome</keyword>
<reference evidence="3" key="2">
    <citation type="journal article" date="2022" name="Res Sq">
        <title>Comparative Genomics Reveals Insights into the Divergent Evolution of Astigmatic Mites and Household Pest Adaptations.</title>
        <authorList>
            <person name="Xiong Q."/>
            <person name="Wan A.T.-Y."/>
            <person name="Liu X.-Y."/>
            <person name="Fung C.S.-H."/>
            <person name="Xiao X."/>
            <person name="Malainual N."/>
            <person name="Hou J."/>
            <person name="Wang L."/>
            <person name="Wang M."/>
            <person name="Yang K."/>
            <person name="Cui Y."/>
            <person name="Leung E."/>
            <person name="Nong W."/>
            <person name="Shin S.-K."/>
            <person name="Au S."/>
            <person name="Jeong K.Y."/>
            <person name="Chew F.T."/>
            <person name="Hui J."/>
            <person name="Leung T.F."/>
            <person name="Tungtrongchitr A."/>
            <person name="Zhong N."/>
            <person name="Liu Z."/>
            <person name="Tsui S."/>
        </authorList>
    </citation>
    <scope>NUCLEOTIDE SEQUENCE</scope>
    <source>
        <strain evidence="3">Derf</strain>
        <tissue evidence="3">Whole organism</tissue>
    </source>
</reference>
<dbReference type="AlphaFoldDB" id="A0A922I474"/>
<reference evidence="3" key="1">
    <citation type="submission" date="2013-05" db="EMBL/GenBank/DDBJ databases">
        <authorList>
            <person name="Yim A.K.Y."/>
            <person name="Chan T.F."/>
            <person name="Ji K.M."/>
            <person name="Liu X.Y."/>
            <person name="Zhou J.W."/>
            <person name="Li R.Q."/>
            <person name="Yang K.Y."/>
            <person name="Li J."/>
            <person name="Li M."/>
            <person name="Law P.T.W."/>
            <person name="Wu Y.L."/>
            <person name="Cai Z.L."/>
            <person name="Qin H."/>
            <person name="Bao Y."/>
            <person name="Leung R.K.K."/>
            <person name="Ng P.K.S."/>
            <person name="Zou J."/>
            <person name="Zhong X.J."/>
            <person name="Ran P.X."/>
            <person name="Zhong N.S."/>
            <person name="Liu Z.G."/>
            <person name="Tsui S.K.W."/>
        </authorList>
    </citation>
    <scope>NUCLEOTIDE SEQUENCE</scope>
    <source>
        <strain evidence="3">Derf</strain>
        <tissue evidence="3">Whole organism</tissue>
    </source>
</reference>
<name>A0A922I474_DERFA</name>
<dbReference type="EMBL" id="ASGP02000003">
    <property type="protein sequence ID" value="KAH9517681.1"/>
    <property type="molecule type" value="Genomic_DNA"/>
</dbReference>
<keyword evidence="1" id="KW-0472">Membrane</keyword>
<dbReference type="OrthoDB" id="10528982at2759"/>
<feature type="signal peptide" evidence="2">
    <location>
        <begin position="1"/>
        <end position="21"/>
    </location>
</feature>
<feature type="transmembrane region" description="Helical" evidence="1">
    <location>
        <begin position="103"/>
        <end position="124"/>
    </location>
</feature>
<gene>
    <name evidence="3" type="ORF">DERF_008326</name>
</gene>